<reference evidence="2" key="1">
    <citation type="submission" date="2022-11" db="EMBL/GenBank/DDBJ databases">
        <title>Lacrimispora xylanolytica sy1, complete genome.</title>
        <authorList>
            <person name="Choi S."/>
        </authorList>
    </citation>
    <scope>NUCLEOTIDE SEQUENCE</scope>
    <source>
        <strain evidence="2">Sy1</strain>
    </source>
</reference>
<dbReference type="RefSeq" id="WP_024836399.1">
    <property type="nucleotide sequence ID" value="NZ_CP113524.1"/>
</dbReference>
<dbReference type="PANTHER" id="PTHR39966:SF1">
    <property type="entry name" value="HEMERYTHRIN-LIKE DOMAIN-CONTAINING PROTEIN"/>
    <property type="match status" value="1"/>
</dbReference>
<dbReference type="InterPro" id="IPR012312">
    <property type="entry name" value="Hemerythrin-like"/>
</dbReference>
<keyword evidence="3" id="KW-1185">Reference proteome</keyword>
<evidence type="ECO:0000313" key="3">
    <source>
        <dbReference type="Proteomes" id="UP001163115"/>
    </source>
</evidence>
<dbReference type="Pfam" id="PF01814">
    <property type="entry name" value="Hemerythrin"/>
    <property type="match status" value="1"/>
</dbReference>
<dbReference type="Proteomes" id="UP001163115">
    <property type="component" value="Chromosome"/>
</dbReference>
<organism evidence="2 3">
    <name type="scientific">Lacrimispora xylanolytica</name>
    <dbReference type="NCBI Taxonomy" id="29375"/>
    <lineage>
        <taxon>Bacteria</taxon>
        <taxon>Bacillati</taxon>
        <taxon>Bacillota</taxon>
        <taxon>Clostridia</taxon>
        <taxon>Lachnospirales</taxon>
        <taxon>Lachnospiraceae</taxon>
        <taxon>Lacrimispora</taxon>
    </lineage>
</organism>
<proteinExistence type="predicted"/>
<feature type="domain" description="Hemerythrin-like" evidence="1">
    <location>
        <begin position="3"/>
        <end position="140"/>
    </location>
</feature>
<evidence type="ECO:0000313" key="2">
    <source>
        <dbReference type="EMBL" id="WAJ25483.1"/>
    </source>
</evidence>
<name>A0ABY7AJ53_9FIRM</name>
<dbReference type="Gene3D" id="1.20.120.520">
    <property type="entry name" value="nmb1532 protein domain like"/>
    <property type="match status" value="1"/>
</dbReference>
<gene>
    <name evidence="2" type="ORF">OW255_08210</name>
</gene>
<sequence length="184" mass="21355">MYGIDLLMKEHENILDFTAFLRKICAGILNGEPVDGKLLRECVDFGRNYADKHHHGKEEKILFQFMLDNMGPVAEKLIRNGMLVEHDFGRLYLSELEKAVEEYEKNPLDDYKLDIISNAVGYGALLKRHIDKEDEVVYTFAARALTEEHKKAVDEQTESFEKQADGDGVRDHYLNWLHEKLNQQ</sequence>
<dbReference type="PANTHER" id="PTHR39966">
    <property type="entry name" value="BLL2471 PROTEIN-RELATED"/>
    <property type="match status" value="1"/>
</dbReference>
<evidence type="ECO:0000259" key="1">
    <source>
        <dbReference type="Pfam" id="PF01814"/>
    </source>
</evidence>
<protein>
    <submittedName>
        <fullName evidence="2">Hemerythrin domain-containing protein</fullName>
    </submittedName>
</protein>
<accession>A0ABY7AJ53</accession>
<dbReference type="EMBL" id="CP113524">
    <property type="protein sequence ID" value="WAJ25483.1"/>
    <property type="molecule type" value="Genomic_DNA"/>
</dbReference>